<sequence length="148" mass="17565">MTKKEEAKDFDMYFLNRRKTQINYISFPQYFIMSKFYKQEYTSQRGHRFAVYIPTKDLPKGLGIEIVMYNANDARSLPNLYLFPYKHKDRDGVDNNYDLISRIELSDKRSETIEDIIPLEGYEVPVDVRNAVLQWAKESNNWETAKSS</sequence>
<dbReference type="Proteomes" id="UP000578697">
    <property type="component" value="Unassembled WGS sequence"/>
</dbReference>
<proteinExistence type="predicted"/>
<evidence type="ECO:0000313" key="1">
    <source>
        <dbReference type="EMBL" id="MBB5219821.1"/>
    </source>
</evidence>
<keyword evidence="2" id="KW-1185">Reference proteome</keyword>
<dbReference type="EMBL" id="JACHFR010000004">
    <property type="protein sequence ID" value="MBB5219821.1"/>
    <property type="molecule type" value="Genomic_DNA"/>
</dbReference>
<evidence type="ECO:0000313" key="2">
    <source>
        <dbReference type="Proteomes" id="UP000578697"/>
    </source>
</evidence>
<reference evidence="1 2" key="1">
    <citation type="submission" date="2020-08" db="EMBL/GenBank/DDBJ databases">
        <title>Genomic Encyclopedia of Type Strains, Phase IV (KMG-IV): sequencing the most valuable type-strain genomes for metagenomic binning, comparative biology and taxonomic classification.</title>
        <authorList>
            <person name="Goeker M."/>
        </authorList>
    </citation>
    <scope>NUCLEOTIDE SEQUENCE [LARGE SCALE GENOMIC DNA]</scope>
    <source>
        <strain evidence="1 2">DSM 103679</strain>
    </source>
</reference>
<comment type="caution">
    <text evidence="1">The sequence shown here is derived from an EMBL/GenBank/DDBJ whole genome shotgun (WGS) entry which is preliminary data.</text>
</comment>
<protein>
    <submittedName>
        <fullName evidence="1">Uncharacterized protein</fullName>
    </submittedName>
</protein>
<dbReference type="RefSeq" id="WP_184653313.1">
    <property type="nucleotide sequence ID" value="NZ_JACHFR010000004.1"/>
</dbReference>
<gene>
    <name evidence="1" type="ORF">HNP77_002210</name>
</gene>
<name>A0A840SKE2_9SPIR</name>
<accession>A0A840SKE2</accession>
<dbReference type="AlphaFoldDB" id="A0A840SKE2"/>
<organism evidence="1 2">
    <name type="scientific">Treponema rectale</name>
    <dbReference type="NCBI Taxonomy" id="744512"/>
    <lineage>
        <taxon>Bacteria</taxon>
        <taxon>Pseudomonadati</taxon>
        <taxon>Spirochaetota</taxon>
        <taxon>Spirochaetia</taxon>
        <taxon>Spirochaetales</taxon>
        <taxon>Treponemataceae</taxon>
        <taxon>Treponema</taxon>
    </lineage>
</organism>